<dbReference type="EMBL" id="OU895880">
    <property type="protein sequence ID" value="CAG9810036.1"/>
    <property type="molecule type" value="Genomic_DNA"/>
</dbReference>
<keyword evidence="8 16" id="KW-0547">Nucleotide-binding</keyword>
<keyword evidence="13 16" id="KW-0472">Membrane</keyword>
<evidence type="ECO:0000256" key="11">
    <source>
        <dbReference type="ARBA" id="ARBA00022989"/>
    </source>
</evidence>
<dbReference type="EC" id="4.6.1.1" evidence="4 16"/>
<comment type="catalytic activity">
    <reaction evidence="1 16">
        <text>ATP = 3',5'-cyclic AMP + diphosphate</text>
        <dbReference type="Rhea" id="RHEA:15389"/>
        <dbReference type="ChEBI" id="CHEBI:30616"/>
        <dbReference type="ChEBI" id="CHEBI:33019"/>
        <dbReference type="ChEBI" id="CHEBI:58165"/>
        <dbReference type="EC" id="4.6.1.1"/>
    </reaction>
</comment>
<keyword evidence="5 21" id="KW-0812">Transmembrane</keyword>
<dbReference type="Pfam" id="PF00211">
    <property type="entry name" value="Guanylate_cyc"/>
    <property type="match status" value="2"/>
</dbReference>
<dbReference type="CDD" id="cd07302">
    <property type="entry name" value="CHD"/>
    <property type="match status" value="2"/>
</dbReference>
<feature type="binding site" evidence="18">
    <location>
        <position position="567"/>
    </location>
    <ligand>
        <name>Mg(2+)</name>
        <dbReference type="ChEBI" id="CHEBI:18420"/>
        <label>2</label>
        <note>catalytic</note>
    </ligand>
</feature>
<evidence type="ECO:0000256" key="5">
    <source>
        <dbReference type="ARBA" id="ARBA00022692"/>
    </source>
</evidence>
<evidence type="ECO:0000256" key="4">
    <source>
        <dbReference type="ARBA" id="ARBA00012201"/>
    </source>
</evidence>
<organism evidence="23 24">
    <name type="scientific">Chironomus riparius</name>
    <dbReference type="NCBI Taxonomy" id="315576"/>
    <lineage>
        <taxon>Eukaryota</taxon>
        <taxon>Metazoa</taxon>
        <taxon>Ecdysozoa</taxon>
        <taxon>Arthropoda</taxon>
        <taxon>Hexapoda</taxon>
        <taxon>Insecta</taxon>
        <taxon>Pterygota</taxon>
        <taxon>Neoptera</taxon>
        <taxon>Endopterygota</taxon>
        <taxon>Diptera</taxon>
        <taxon>Nematocera</taxon>
        <taxon>Chironomoidea</taxon>
        <taxon>Chironomidae</taxon>
        <taxon>Chironominae</taxon>
        <taxon>Chironomus</taxon>
    </lineage>
</organism>
<feature type="transmembrane region" description="Helical" evidence="21">
    <location>
        <begin position="391"/>
        <end position="414"/>
    </location>
</feature>
<keyword evidence="15 16" id="KW-0456">Lyase</keyword>
<feature type="binding site" evidence="17">
    <location>
        <begin position="567"/>
        <end position="572"/>
    </location>
    <ligand>
        <name>ATP</name>
        <dbReference type="ChEBI" id="CHEBI:30616"/>
    </ligand>
</feature>
<feature type="binding site" evidence="18">
    <location>
        <position position="611"/>
    </location>
    <ligand>
        <name>Mg(2+)</name>
        <dbReference type="ChEBI" id="CHEBI:18420"/>
        <label>2</label>
        <note>catalytic</note>
    </ligand>
</feature>
<evidence type="ECO:0000256" key="10">
    <source>
        <dbReference type="ARBA" id="ARBA00022842"/>
    </source>
</evidence>
<evidence type="ECO:0000256" key="19">
    <source>
        <dbReference type="RuleBase" id="RU000405"/>
    </source>
</evidence>
<evidence type="ECO:0000256" key="18">
    <source>
        <dbReference type="PIRSR" id="PIRSR039050-51"/>
    </source>
</evidence>
<dbReference type="FunFam" id="3.30.70.1230:FF:000002">
    <property type="entry name" value="Adenylate cyclase"/>
    <property type="match status" value="1"/>
</dbReference>
<evidence type="ECO:0000256" key="13">
    <source>
        <dbReference type="ARBA" id="ARBA00023136"/>
    </source>
</evidence>
<reference evidence="23" key="1">
    <citation type="submission" date="2022-01" db="EMBL/GenBank/DDBJ databases">
        <authorList>
            <person name="King R."/>
        </authorList>
    </citation>
    <scope>NUCLEOTIDE SEQUENCE</scope>
</reference>
<feature type="binding site" evidence="17">
    <location>
        <begin position="609"/>
        <end position="611"/>
    </location>
    <ligand>
        <name>ATP</name>
        <dbReference type="ChEBI" id="CHEBI:30616"/>
    </ligand>
</feature>
<dbReference type="GO" id="GO:0035556">
    <property type="term" value="P:intracellular signal transduction"/>
    <property type="evidence" value="ECO:0007669"/>
    <property type="project" value="InterPro"/>
</dbReference>
<feature type="binding site" evidence="18">
    <location>
        <position position="567"/>
    </location>
    <ligand>
        <name>Mg(2+)</name>
        <dbReference type="ChEBI" id="CHEBI:18420"/>
        <label>1</label>
        <note>catalytic</note>
    </ligand>
</feature>
<dbReference type="InterPro" id="IPR029787">
    <property type="entry name" value="Nucleotide_cyclase"/>
</dbReference>
<feature type="binding site" evidence="17">
    <location>
        <begin position="1070"/>
        <end position="1072"/>
    </location>
    <ligand>
        <name>ATP</name>
        <dbReference type="ChEBI" id="CHEBI:30616"/>
    </ligand>
</feature>
<dbReference type="Gene3D" id="3.30.70.1230">
    <property type="entry name" value="Nucleotide cyclase"/>
    <property type="match status" value="2"/>
</dbReference>
<dbReference type="Pfam" id="PF16214">
    <property type="entry name" value="AC_N"/>
    <property type="match status" value="1"/>
</dbReference>
<feature type="binding site" evidence="17">
    <location>
        <position position="655"/>
    </location>
    <ligand>
        <name>ATP</name>
        <dbReference type="ChEBI" id="CHEBI:30616"/>
    </ligand>
</feature>
<evidence type="ECO:0000256" key="8">
    <source>
        <dbReference type="ARBA" id="ARBA00022741"/>
    </source>
</evidence>
<feature type="domain" description="Guanylate cyclase" evidence="22">
    <location>
        <begin position="944"/>
        <end position="1083"/>
    </location>
</feature>
<feature type="binding site" evidence="18">
    <location>
        <position position="611"/>
    </location>
    <ligand>
        <name>Mg(2+)</name>
        <dbReference type="ChEBI" id="CHEBI:18420"/>
        <label>1</label>
        <note>catalytic</note>
    </ligand>
</feature>
<evidence type="ECO:0000256" key="6">
    <source>
        <dbReference type="ARBA" id="ARBA00022723"/>
    </source>
</evidence>
<reference evidence="23" key="2">
    <citation type="submission" date="2022-10" db="EMBL/GenBank/DDBJ databases">
        <authorList>
            <consortium name="ENA_rothamsted_submissions"/>
            <consortium name="culmorum"/>
            <person name="King R."/>
        </authorList>
    </citation>
    <scope>NUCLEOTIDE SEQUENCE</scope>
</reference>
<evidence type="ECO:0000256" key="3">
    <source>
        <dbReference type="ARBA" id="ARBA00004141"/>
    </source>
</evidence>
<feature type="transmembrane region" description="Helical" evidence="21">
    <location>
        <begin position="445"/>
        <end position="463"/>
    </location>
</feature>
<evidence type="ECO:0000256" key="7">
    <source>
        <dbReference type="ARBA" id="ARBA00022737"/>
    </source>
</evidence>
<evidence type="ECO:0000256" key="2">
    <source>
        <dbReference type="ARBA" id="ARBA00001936"/>
    </source>
</evidence>
<feature type="region of interest" description="Disordered" evidence="20">
    <location>
        <begin position="210"/>
        <end position="229"/>
    </location>
</feature>
<keyword evidence="11 21" id="KW-1133">Transmembrane helix</keyword>
<feature type="compositionally biased region" description="Polar residues" evidence="20">
    <location>
        <begin position="96"/>
        <end position="127"/>
    </location>
</feature>
<dbReference type="OrthoDB" id="7789456at2759"/>
<keyword evidence="7" id="KW-0677">Repeat</keyword>
<dbReference type="GO" id="GO:0005886">
    <property type="term" value="C:plasma membrane"/>
    <property type="evidence" value="ECO:0007669"/>
    <property type="project" value="InterPro"/>
</dbReference>
<feature type="binding site" evidence="18">
    <location>
        <position position="568"/>
    </location>
    <ligand>
        <name>Mg(2+)</name>
        <dbReference type="ChEBI" id="CHEBI:18420"/>
        <label>2</label>
        <note>catalytic</note>
    </ligand>
</feature>
<comment type="cofactor">
    <cofactor evidence="2">
        <name>Mn(2+)</name>
        <dbReference type="ChEBI" id="CHEBI:29035"/>
    </cofactor>
</comment>
<dbReference type="SUPFAM" id="SSF55073">
    <property type="entry name" value="Nucleotide cyclase"/>
    <property type="match status" value="2"/>
</dbReference>
<feature type="region of interest" description="Disordered" evidence="20">
    <location>
        <begin position="1"/>
        <end position="38"/>
    </location>
</feature>
<keyword evidence="14" id="KW-0325">Glycoprotein</keyword>
<dbReference type="SMART" id="SM00044">
    <property type="entry name" value="CYCc"/>
    <property type="match status" value="2"/>
</dbReference>
<dbReference type="InterPro" id="IPR030672">
    <property type="entry name" value="Adcy"/>
</dbReference>
<keyword evidence="10 16" id="KW-0460">Magnesium</keyword>
<evidence type="ECO:0000256" key="9">
    <source>
        <dbReference type="ARBA" id="ARBA00022840"/>
    </source>
</evidence>
<dbReference type="FunFam" id="3.30.70.1230:FF:000001">
    <property type="entry name" value="Adenylate cyclase"/>
    <property type="match status" value="1"/>
</dbReference>
<dbReference type="GO" id="GO:0004016">
    <property type="term" value="F:adenylate cyclase activity"/>
    <property type="evidence" value="ECO:0007669"/>
    <property type="project" value="UniProtKB-EC"/>
</dbReference>
<feature type="domain" description="Guanylate cyclase" evidence="22">
    <location>
        <begin position="562"/>
        <end position="689"/>
    </location>
</feature>
<dbReference type="Pfam" id="PF06327">
    <property type="entry name" value="Adcy_cons_dom"/>
    <property type="match status" value="1"/>
</dbReference>
<evidence type="ECO:0000256" key="21">
    <source>
        <dbReference type="SAM" id="Phobius"/>
    </source>
</evidence>
<dbReference type="InterPro" id="IPR032628">
    <property type="entry name" value="AC_N"/>
</dbReference>
<feature type="transmembrane region" description="Helical" evidence="21">
    <location>
        <begin position="363"/>
        <end position="384"/>
    </location>
</feature>
<dbReference type="Proteomes" id="UP001153620">
    <property type="component" value="Chromosome 4"/>
</dbReference>
<feature type="binding site" evidence="17">
    <location>
        <begin position="1077"/>
        <end position="1081"/>
    </location>
    <ligand>
        <name>ATP</name>
        <dbReference type="ChEBI" id="CHEBI:30616"/>
    </ligand>
</feature>
<evidence type="ECO:0000313" key="24">
    <source>
        <dbReference type="Proteomes" id="UP001153620"/>
    </source>
</evidence>
<evidence type="ECO:0000313" key="23">
    <source>
        <dbReference type="EMBL" id="CAG9810036.1"/>
    </source>
</evidence>
<accession>A0A9N9S4U4</accession>
<evidence type="ECO:0000256" key="20">
    <source>
        <dbReference type="SAM" id="MobiDB-lite"/>
    </source>
</evidence>
<evidence type="ECO:0000256" key="12">
    <source>
        <dbReference type="ARBA" id="ARBA00022998"/>
    </source>
</evidence>
<comment type="function">
    <text evidence="16">Catalyzes the formation of the signaling molecule cAMP in response to G-protein signaling.</text>
</comment>
<keyword evidence="9 16" id="KW-0067">ATP-binding</keyword>
<feature type="transmembrane region" description="Helical" evidence="21">
    <location>
        <begin position="859"/>
        <end position="876"/>
    </location>
</feature>
<name>A0A9N9S4U4_9DIPT</name>
<dbReference type="PROSITE" id="PS50125">
    <property type="entry name" value="GUANYLATE_CYCLASE_2"/>
    <property type="match status" value="2"/>
</dbReference>
<comment type="subcellular location">
    <subcellularLocation>
        <location evidence="3">Membrane</location>
        <topology evidence="3">Multi-pass membrane protein</topology>
    </subcellularLocation>
</comment>
<dbReference type="PROSITE" id="PS00452">
    <property type="entry name" value="GUANYLATE_CYCLASE_1"/>
    <property type="match status" value="2"/>
</dbReference>
<dbReference type="GO" id="GO:0007189">
    <property type="term" value="P:adenylate cyclase-activating G protein-coupled receptor signaling pathway"/>
    <property type="evidence" value="ECO:0007669"/>
    <property type="project" value="TreeGrafter"/>
</dbReference>
<keyword evidence="6 16" id="KW-0479">Metal-binding</keyword>
<feature type="binding site" evidence="17">
    <location>
        <position position="1118"/>
    </location>
    <ligand>
        <name>ATP</name>
        <dbReference type="ChEBI" id="CHEBI:30616"/>
    </ligand>
</feature>
<sequence length="1133" mass="129098">MKKMSSFALLRSFSTDTQNPTPPISSTPSPYTPPKNLKMNKRFSFHQKQHQSVKDPMEASSLIRIENNNKKSKALTRRWSSLKQYQTTALSQQSLATGSSCVTSSNPSPQNAPSDVHQRNSNINSSGDVKKKWEVIEHYKGSANGRETISSSLLAAGITTFNIDMRPQQSSASGNNPRQSIVSKSCLSMLNDNSNFNSEYMAYSEHTSIMDQSGDNNNNSECAIDDNGSNNDKTSFQKLRTFLKRKMASAKFKNIQIEMLYQRYLLRMNQNNAAHIVWLLFALIFILAIIHVHFFINRWREMTKIVASELLMIESTTNGTEIVNFTLLDGNDTQTMAVPTTYYFNMTVDDGTTRTYELLGTNLIQFTLLGLCSILYTILLLCLYKQRINEIYLFHVSYAIIISLVIIDISFSITNMGREYTSAGACTLICIYITYTMLPIRLQEAILGGILISISHITLLLHLHKMNTWNMIISEMVSLICTNVTGILLHSPKEKAQRKAFLETRQCVEARLKIQRENQQQEQLLLSVLPRHVAMEMKNDIAGQPKEAQFHKIYIQRHENVSILFADICGFTSLSDQCTAEELVRLLNELFARFDKLASEHHCLRIKLLGDCYYCVSGLPEARPDHASCAVEMGLDMIDAIALVREVMAVNVNMRVGIHTGRVHCGVLGLKKWQFDVWSNDVTLANTMESGGIPGRVHITKETLACLNNHYDVEDGHGDERNSYLKDHQIQTYLIIPKESHRYSTLPKPPNRPNPQNTNSISKELRMMGHWNNKMGNTDKQDIKSPEEEVNEYLVKAIDARSIDRLRSDHCRRIFLTFKDGKIEKKYCQEPDPMLRTYFYCTIIIAIGILLIQMLSYEAFFIDLVFVMFFLVGQIIHSRQTEITRRLDFIWKLQATEEKEDMENLQAYNRKLLANILPVHVADHFLRRDKNMDEIYHEQCDSVCVMFATIANFSEFYIELEGNNEGVECLRLLNEIIVDFDELLCQNKFSSIEKIKSTGSTYMAASGLTRYTCDKLEFSHVNAMIDYALELFQKVVNVNEHSFNNFRMRIGINIGGVVAGVIGSRKPQYDIWGNAVNVASRMDSTGVLDHIQVTEEVHEIVKDNTTYSFNCRGSINVKGKGTMTTYLMNGLPQ</sequence>
<dbReference type="InterPro" id="IPR018297">
    <property type="entry name" value="A/G_cyclase_CS"/>
</dbReference>
<dbReference type="PIRSF" id="PIRSF039050">
    <property type="entry name" value="Ade_cyc"/>
    <property type="match status" value="1"/>
</dbReference>
<keyword evidence="18" id="KW-0464">Manganese</keyword>
<evidence type="ECO:0000256" key="1">
    <source>
        <dbReference type="ARBA" id="ARBA00001593"/>
    </source>
</evidence>
<dbReference type="AlphaFoldDB" id="A0A9N9S4U4"/>
<dbReference type="PANTHER" id="PTHR45627:SF16">
    <property type="entry name" value="ADENYLATE CYCLASE"/>
    <property type="match status" value="1"/>
</dbReference>
<comment type="cofactor">
    <cofactor evidence="18">
        <name>Mg(2+)</name>
        <dbReference type="ChEBI" id="CHEBI:18420"/>
    </cofactor>
    <cofactor evidence="18">
        <name>Mn(2+)</name>
        <dbReference type="ChEBI" id="CHEBI:29035"/>
    </cofactor>
    <text evidence="18">Binds 2 magnesium ions per subunit. Is also active with manganese (in vitro).</text>
</comment>
<evidence type="ECO:0000256" key="16">
    <source>
        <dbReference type="PIRNR" id="PIRNR039050"/>
    </source>
</evidence>
<dbReference type="InterPro" id="IPR009398">
    <property type="entry name" value="Adcy_conserved_dom"/>
</dbReference>
<dbReference type="GO" id="GO:0006171">
    <property type="term" value="P:cAMP biosynthetic process"/>
    <property type="evidence" value="ECO:0007669"/>
    <property type="project" value="UniProtKB-KW"/>
</dbReference>
<feature type="transmembrane region" description="Helical" evidence="21">
    <location>
        <begin position="276"/>
        <end position="296"/>
    </location>
</feature>
<feature type="transmembrane region" description="Helical" evidence="21">
    <location>
        <begin position="835"/>
        <end position="853"/>
    </location>
</feature>
<feature type="region of interest" description="Disordered" evidence="20">
    <location>
        <begin position="96"/>
        <end position="129"/>
    </location>
</feature>
<dbReference type="InterPro" id="IPR001054">
    <property type="entry name" value="A/G_cyclase"/>
</dbReference>
<feature type="binding site" evidence="17">
    <location>
        <position position="996"/>
    </location>
    <ligand>
        <name>ATP</name>
        <dbReference type="ChEBI" id="CHEBI:30616"/>
    </ligand>
</feature>
<protein>
    <recommendedName>
        <fullName evidence="4 16">adenylate cyclase</fullName>
        <ecNumber evidence="4 16">4.6.1.1</ecNumber>
    </recommendedName>
</protein>
<keyword evidence="12 16" id="KW-0115">cAMP biosynthesis</keyword>
<comment type="similarity">
    <text evidence="16 19">Belongs to the adenylyl cyclase class-4/guanylyl cyclase family.</text>
</comment>
<dbReference type="GO" id="GO:0046872">
    <property type="term" value="F:metal ion binding"/>
    <property type="evidence" value="ECO:0007669"/>
    <property type="project" value="UniProtKB-KW"/>
</dbReference>
<evidence type="ECO:0000256" key="14">
    <source>
        <dbReference type="ARBA" id="ARBA00023180"/>
    </source>
</evidence>
<feature type="compositionally biased region" description="Pro residues" evidence="20">
    <location>
        <begin position="20"/>
        <end position="33"/>
    </location>
</feature>
<gene>
    <name evidence="23" type="ORF">CHIRRI_LOCUS12853</name>
</gene>
<proteinExistence type="inferred from homology"/>
<evidence type="ECO:0000256" key="17">
    <source>
        <dbReference type="PIRSR" id="PIRSR039050-50"/>
    </source>
</evidence>
<dbReference type="PANTHER" id="PTHR45627">
    <property type="entry name" value="ADENYLATE CYCLASE TYPE 1"/>
    <property type="match status" value="1"/>
</dbReference>
<evidence type="ECO:0000259" key="22">
    <source>
        <dbReference type="PROSITE" id="PS50125"/>
    </source>
</evidence>
<keyword evidence="24" id="KW-1185">Reference proteome</keyword>
<dbReference type="GO" id="GO:0005524">
    <property type="term" value="F:ATP binding"/>
    <property type="evidence" value="ECO:0007669"/>
    <property type="project" value="UniProtKB-UniRule"/>
</dbReference>
<feature type="transmembrane region" description="Helical" evidence="21">
    <location>
        <begin position="420"/>
        <end position="438"/>
    </location>
</feature>
<evidence type="ECO:0000256" key="15">
    <source>
        <dbReference type="ARBA" id="ARBA00023239"/>
    </source>
</evidence>